<sequence length="185" mass="19360">MFADGGFVPVPSTDGESPEGLDALDEQVTRRAEEFIAGHDSSQGSLLVCYLGAPDEIAHAHGTGPLYDESIARADARVVRLLAAIGARPEEEWTVIAVTDHGHVDAGGHGGDSDEERTAWIAARGPFTRVLGTGVVPEGLEQADVAAHAMATLRINDAAWAHMTGRPFDLPRASVEAGTTGAARE</sequence>
<dbReference type="SUPFAM" id="SSF53649">
    <property type="entry name" value="Alkaline phosphatase-like"/>
    <property type="match status" value="1"/>
</dbReference>
<evidence type="ECO:0000256" key="1">
    <source>
        <dbReference type="SAM" id="MobiDB-lite"/>
    </source>
</evidence>
<dbReference type="OrthoDB" id="1956004at2"/>
<evidence type="ECO:0008006" key="4">
    <source>
        <dbReference type="Google" id="ProtNLM"/>
    </source>
</evidence>
<dbReference type="EMBL" id="CP041692">
    <property type="protein sequence ID" value="QDP95485.1"/>
    <property type="molecule type" value="Genomic_DNA"/>
</dbReference>
<name>A0A516PWD5_9ACTN</name>
<dbReference type="InterPro" id="IPR017850">
    <property type="entry name" value="Alkaline_phosphatase_core_sf"/>
</dbReference>
<dbReference type="InterPro" id="IPR002591">
    <property type="entry name" value="Phosphodiest/P_Trfase"/>
</dbReference>
<evidence type="ECO:0000313" key="3">
    <source>
        <dbReference type="Proteomes" id="UP000319263"/>
    </source>
</evidence>
<feature type="region of interest" description="Disordered" evidence="1">
    <location>
        <begin position="1"/>
        <end position="20"/>
    </location>
</feature>
<evidence type="ECO:0000313" key="2">
    <source>
        <dbReference type="EMBL" id="QDP95485.1"/>
    </source>
</evidence>
<dbReference type="Proteomes" id="UP000319263">
    <property type="component" value="Chromosome"/>
</dbReference>
<reference evidence="2 3" key="1">
    <citation type="submission" date="2019-07" db="EMBL/GenBank/DDBJ databases">
        <title>Microlunatus dokdonensis sp. nov. isolated from the rhizospheric soil of the wild plant Elymus tsukushiensis.</title>
        <authorList>
            <person name="Ghim S.-Y."/>
            <person name="Hwang Y.-J."/>
            <person name="Son J.-S."/>
            <person name="Shin J.-H."/>
        </authorList>
    </citation>
    <scope>NUCLEOTIDE SEQUENCE [LARGE SCALE GENOMIC DNA]</scope>
    <source>
        <strain evidence="2 3">KUDC0627</strain>
    </source>
</reference>
<gene>
    <name evidence="2" type="ORF">FOE78_05825</name>
</gene>
<proteinExistence type="predicted"/>
<dbReference type="Pfam" id="PF01663">
    <property type="entry name" value="Phosphodiest"/>
    <property type="match status" value="1"/>
</dbReference>
<keyword evidence="3" id="KW-1185">Reference proteome</keyword>
<dbReference type="AlphaFoldDB" id="A0A516PWD5"/>
<organism evidence="2 3">
    <name type="scientific">Microlunatus elymi</name>
    <dbReference type="NCBI Taxonomy" id="2596828"/>
    <lineage>
        <taxon>Bacteria</taxon>
        <taxon>Bacillati</taxon>
        <taxon>Actinomycetota</taxon>
        <taxon>Actinomycetes</taxon>
        <taxon>Propionibacteriales</taxon>
        <taxon>Propionibacteriaceae</taxon>
        <taxon>Microlunatus</taxon>
    </lineage>
</organism>
<dbReference type="Gene3D" id="3.40.720.10">
    <property type="entry name" value="Alkaline Phosphatase, subunit A"/>
    <property type="match status" value="1"/>
</dbReference>
<dbReference type="KEGG" id="mik:FOE78_05825"/>
<accession>A0A516PWD5</accession>
<protein>
    <recommendedName>
        <fullName evidence="4">Type I phosphodiesterase / nucleotide pyrophosphatase</fullName>
    </recommendedName>
</protein>